<dbReference type="Proteomes" id="UP000041770">
    <property type="component" value="Unassembled WGS sequence"/>
</dbReference>
<sequence>MNVEKLAQAIEKANAGKQAFVGRAKDGRYLSWNGNLVKSRSQAMRLVNPKLFTEGVYAKYELEAVEVK</sequence>
<dbReference type="AlphaFoldDB" id="A0A655TDC1"/>
<accession>A0A655TDC1</accession>
<protein>
    <submittedName>
        <fullName evidence="1">Uncharacterized protein</fullName>
    </submittedName>
</protein>
<reference evidence="1 2" key="1">
    <citation type="submission" date="2015-07" db="EMBL/GenBank/DDBJ databases">
        <authorList>
            <consortium name="Pathogen Informatics"/>
        </authorList>
    </citation>
    <scope>NUCLEOTIDE SEQUENCE [LARGE SCALE GENOMIC DNA]</scope>
    <source>
        <strain evidence="1 2">A316</strain>
    </source>
</reference>
<organism evidence="1 2">
    <name type="scientific">Vibrio cholerae</name>
    <dbReference type="NCBI Taxonomy" id="666"/>
    <lineage>
        <taxon>Bacteria</taxon>
        <taxon>Pseudomonadati</taxon>
        <taxon>Pseudomonadota</taxon>
        <taxon>Gammaproteobacteria</taxon>
        <taxon>Vibrionales</taxon>
        <taxon>Vibrionaceae</taxon>
        <taxon>Vibrio</taxon>
    </lineage>
</organism>
<dbReference type="RefSeq" id="WP_001100191.1">
    <property type="nucleotide sequence ID" value="NZ_CADDXB010000001.1"/>
</dbReference>
<gene>
    <name evidence="1" type="ORF">ERS013200_00856</name>
</gene>
<name>A0A655TDC1_VIBCL</name>
<dbReference type="EMBL" id="CWQY01000004">
    <property type="protein sequence ID" value="CSC21863.1"/>
    <property type="molecule type" value="Genomic_DNA"/>
</dbReference>
<evidence type="ECO:0000313" key="2">
    <source>
        <dbReference type="Proteomes" id="UP000041770"/>
    </source>
</evidence>
<evidence type="ECO:0000313" key="1">
    <source>
        <dbReference type="EMBL" id="CSC21863.1"/>
    </source>
</evidence>
<proteinExistence type="predicted"/>